<dbReference type="SFLD" id="SFLDS00003">
    <property type="entry name" value="Haloacid_Dehalogenase"/>
    <property type="match status" value="1"/>
</dbReference>
<sequence>MARHRLVLWDIDHTLIDTGGVGRQVFADAFRHVTGVSMREQASVHGRTEQVIFADTARLHDLDPDAFDFGDFATALADGYRARAAEMRERGHALPGAASILAALHKEDGVVQTVVSGNPRSVSRIKLEMFGLDERIDFSLGAYGDDHTERPELVRAARRLAEVRYGTAFDEANTLIIGDTPADIDAGLQGGARVIAVATGASDRGALSHADHVLDDLSDTAAVVELVCG</sequence>
<keyword evidence="2" id="KW-1185">Reference proteome</keyword>
<dbReference type="InterPro" id="IPR050155">
    <property type="entry name" value="HAD-like_hydrolase_sf"/>
</dbReference>
<dbReference type="STRING" id="159449.B4N89_28000"/>
<dbReference type="InterPro" id="IPR023198">
    <property type="entry name" value="PGP-like_dom2"/>
</dbReference>
<comment type="caution">
    <text evidence="1">The sequence shown here is derived from an EMBL/GenBank/DDBJ whole genome shotgun (WGS) entry which is preliminary data.</text>
</comment>
<dbReference type="SFLD" id="SFLDG01129">
    <property type="entry name" value="C1.5:_HAD__Beta-PGM__Phosphata"/>
    <property type="match status" value="1"/>
</dbReference>
<dbReference type="Gene3D" id="3.40.50.1000">
    <property type="entry name" value="HAD superfamily/HAD-like"/>
    <property type="match status" value="1"/>
</dbReference>
<dbReference type="GO" id="GO:0008967">
    <property type="term" value="F:phosphoglycolate phosphatase activity"/>
    <property type="evidence" value="ECO:0007669"/>
    <property type="project" value="TreeGrafter"/>
</dbReference>
<dbReference type="EMBL" id="MWQN01000001">
    <property type="protein sequence ID" value="OPC84262.1"/>
    <property type="molecule type" value="Genomic_DNA"/>
</dbReference>
<dbReference type="InterPro" id="IPR023214">
    <property type="entry name" value="HAD_sf"/>
</dbReference>
<dbReference type="GO" id="GO:0006281">
    <property type="term" value="P:DNA repair"/>
    <property type="evidence" value="ECO:0007669"/>
    <property type="project" value="TreeGrafter"/>
</dbReference>
<dbReference type="Pfam" id="PF12710">
    <property type="entry name" value="HAD"/>
    <property type="match status" value="1"/>
</dbReference>
<dbReference type="AlphaFoldDB" id="A0A1T3P5H9"/>
<evidence type="ECO:0000313" key="1">
    <source>
        <dbReference type="EMBL" id="OPC84262.1"/>
    </source>
</evidence>
<dbReference type="OrthoDB" id="9781769at2"/>
<dbReference type="InterPro" id="IPR036412">
    <property type="entry name" value="HAD-like_sf"/>
</dbReference>
<accession>A0A1T3P5H9</accession>
<dbReference type="PANTHER" id="PTHR43434">
    <property type="entry name" value="PHOSPHOGLYCOLATE PHOSPHATASE"/>
    <property type="match status" value="1"/>
</dbReference>
<evidence type="ECO:0000313" key="2">
    <source>
        <dbReference type="Proteomes" id="UP000190037"/>
    </source>
</evidence>
<organism evidence="1 2">
    <name type="scientific">Embleya scabrispora</name>
    <dbReference type="NCBI Taxonomy" id="159449"/>
    <lineage>
        <taxon>Bacteria</taxon>
        <taxon>Bacillati</taxon>
        <taxon>Actinomycetota</taxon>
        <taxon>Actinomycetes</taxon>
        <taxon>Kitasatosporales</taxon>
        <taxon>Streptomycetaceae</taxon>
        <taxon>Embleya</taxon>
    </lineage>
</organism>
<protein>
    <recommendedName>
        <fullName evidence="3">Phosphoglycolate phosphatase</fullName>
    </recommendedName>
</protein>
<dbReference type="Proteomes" id="UP000190037">
    <property type="component" value="Unassembled WGS sequence"/>
</dbReference>
<dbReference type="SUPFAM" id="SSF56784">
    <property type="entry name" value="HAD-like"/>
    <property type="match status" value="1"/>
</dbReference>
<proteinExistence type="predicted"/>
<dbReference type="PANTHER" id="PTHR43434:SF1">
    <property type="entry name" value="PHOSPHOGLYCOLATE PHOSPHATASE"/>
    <property type="match status" value="1"/>
</dbReference>
<gene>
    <name evidence="1" type="ORF">B4N89_28000</name>
</gene>
<dbReference type="Gene3D" id="1.10.150.240">
    <property type="entry name" value="Putative phosphatase, domain 2"/>
    <property type="match status" value="1"/>
</dbReference>
<reference evidence="1 2" key="1">
    <citation type="submission" date="2017-03" db="EMBL/GenBank/DDBJ databases">
        <title>Draft genome sequence of Streptomyces scabrisporus NF3, endophyte isolated from Amphipterygium adstringens.</title>
        <authorList>
            <person name="Vazquez M."/>
            <person name="Ceapa C.D."/>
            <person name="Rodriguez Luna D."/>
            <person name="Sanchez Esquivel S."/>
        </authorList>
    </citation>
    <scope>NUCLEOTIDE SEQUENCE [LARGE SCALE GENOMIC DNA]</scope>
    <source>
        <strain evidence="1 2">NF3</strain>
    </source>
</reference>
<evidence type="ECO:0008006" key="3">
    <source>
        <dbReference type="Google" id="ProtNLM"/>
    </source>
</evidence>
<name>A0A1T3P5H9_9ACTN</name>